<dbReference type="CDD" id="cd00657">
    <property type="entry name" value="Ferritin_like"/>
    <property type="match status" value="1"/>
</dbReference>
<protein>
    <submittedName>
        <fullName evidence="1">Ferritin-like domain-containing protein</fullName>
    </submittedName>
</protein>
<dbReference type="EMBL" id="JAPDOD010000018">
    <property type="protein sequence ID" value="MDA0162483.1"/>
    <property type="molecule type" value="Genomic_DNA"/>
</dbReference>
<dbReference type="PROSITE" id="PS51318">
    <property type="entry name" value="TAT"/>
    <property type="match status" value="1"/>
</dbReference>
<dbReference type="SUPFAM" id="SSF47240">
    <property type="entry name" value="Ferritin-like"/>
    <property type="match status" value="1"/>
</dbReference>
<evidence type="ECO:0000313" key="1">
    <source>
        <dbReference type="EMBL" id="MDA0162483.1"/>
    </source>
</evidence>
<dbReference type="InterPro" id="IPR009078">
    <property type="entry name" value="Ferritin-like_SF"/>
</dbReference>
<comment type="caution">
    <text evidence="1">The sequence shown here is derived from an EMBL/GenBank/DDBJ whole genome shotgun (WGS) entry which is preliminary data.</text>
</comment>
<dbReference type="PANTHER" id="PTHR31694:SF26">
    <property type="entry name" value="OS05G0151100 PROTEIN"/>
    <property type="match status" value="1"/>
</dbReference>
<keyword evidence="2" id="KW-1185">Reference proteome</keyword>
<dbReference type="AlphaFoldDB" id="A0A9X3MW86"/>
<name>A0A9X3MW86_9ACTN</name>
<accession>A0A9X3MW86</accession>
<dbReference type="Pfam" id="PF13668">
    <property type="entry name" value="Ferritin_2"/>
    <property type="match status" value="1"/>
</dbReference>
<dbReference type="InterPro" id="IPR006311">
    <property type="entry name" value="TAT_signal"/>
</dbReference>
<sequence length="193" mass="20268">MISRRTMLEAGAVALGAVAVGGVVLGEHAEPAVSAPSAKQDAEILNFALLLEYVQQGFHTEALSRANLTGDLKTFAATVAAQEQEHIAFLKSALGSAARKPPKLDFGEDTSDEEKYSLAAFKLEDLGVAAYTAQAPNLTKPSLAAAAKLVSVESRHAAWIRDLRGMNPAPDAAEPSIPAERVVETLKGSGYVQ</sequence>
<reference evidence="1" key="1">
    <citation type="submission" date="2022-10" db="EMBL/GenBank/DDBJ databases">
        <title>The WGS of Solirubrobacter ginsenosidimutans DSM 21036.</title>
        <authorList>
            <person name="Jiang Z."/>
        </authorList>
    </citation>
    <scope>NUCLEOTIDE SEQUENCE</scope>
    <source>
        <strain evidence="1">DSM 21036</strain>
    </source>
</reference>
<dbReference type="InterPro" id="IPR052965">
    <property type="entry name" value="Pigment-catalase-like"/>
</dbReference>
<organism evidence="1 2">
    <name type="scientific">Solirubrobacter ginsenosidimutans</name>
    <dbReference type="NCBI Taxonomy" id="490573"/>
    <lineage>
        <taxon>Bacteria</taxon>
        <taxon>Bacillati</taxon>
        <taxon>Actinomycetota</taxon>
        <taxon>Thermoleophilia</taxon>
        <taxon>Solirubrobacterales</taxon>
        <taxon>Solirubrobacteraceae</taxon>
        <taxon>Solirubrobacter</taxon>
    </lineage>
</organism>
<dbReference type="RefSeq" id="WP_270041722.1">
    <property type="nucleotide sequence ID" value="NZ_JAPDOD010000018.1"/>
</dbReference>
<dbReference type="PANTHER" id="PTHR31694">
    <property type="entry name" value="DESICCATION-LIKE PROTEIN"/>
    <property type="match status" value="1"/>
</dbReference>
<proteinExistence type="predicted"/>
<dbReference type="Proteomes" id="UP001149140">
    <property type="component" value="Unassembled WGS sequence"/>
</dbReference>
<gene>
    <name evidence="1" type="ORF">OM076_19575</name>
</gene>
<evidence type="ECO:0000313" key="2">
    <source>
        <dbReference type="Proteomes" id="UP001149140"/>
    </source>
</evidence>